<evidence type="ECO:0000256" key="5">
    <source>
        <dbReference type="SAM" id="Phobius"/>
    </source>
</evidence>
<feature type="transmembrane region" description="Helical" evidence="5">
    <location>
        <begin position="108"/>
        <end position="126"/>
    </location>
</feature>
<dbReference type="Pfam" id="PF04650">
    <property type="entry name" value="YSIRK_signal"/>
    <property type="match status" value="1"/>
</dbReference>
<accession>F9LWS4</accession>
<evidence type="ECO:0000256" key="3">
    <source>
        <dbReference type="ARBA" id="ARBA00022801"/>
    </source>
</evidence>
<feature type="domain" description="G5" evidence="6">
    <location>
        <begin position="594"/>
        <end position="676"/>
    </location>
</feature>
<feature type="domain" description="G5" evidence="6">
    <location>
        <begin position="674"/>
        <end position="756"/>
    </location>
</feature>
<dbReference type="Pfam" id="PF05342">
    <property type="entry name" value="Peptidase_M26_N"/>
    <property type="match status" value="1"/>
</dbReference>
<feature type="compositionally biased region" description="Basic and acidic residues" evidence="4">
    <location>
        <begin position="355"/>
        <end position="366"/>
    </location>
</feature>
<dbReference type="SMART" id="SM01208">
    <property type="entry name" value="G5"/>
    <property type="match status" value="2"/>
</dbReference>
<dbReference type="EMBL" id="AFUB01000033">
    <property type="protein sequence ID" value="EGU66373.1"/>
    <property type="molecule type" value="Genomic_DNA"/>
</dbReference>
<dbReference type="Pfam" id="PF07501">
    <property type="entry name" value="G5"/>
    <property type="match status" value="2"/>
</dbReference>
<dbReference type="Gene3D" id="2.160.20.110">
    <property type="match status" value="1"/>
</dbReference>
<dbReference type="GO" id="GO:0004222">
    <property type="term" value="F:metalloendopeptidase activity"/>
    <property type="evidence" value="ECO:0007669"/>
    <property type="project" value="InterPro"/>
</dbReference>
<dbReference type="PROSITE" id="PS51109">
    <property type="entry name" value="G5"/>
    <property type="match status" value="2"/>
</dbReference>
<feature type="region of interest" description="Disordered" evidence="4">
    <location>
        <begin position="218"/>
        <end position="237"/>
    </location>
</feature>
<keyword evidence="2" id="KW-0732">Signal</keyword>
<dbReference type="RefSeq" id="WP_000746263.1">
    <property type="nucleotide sequence ID" value="NZ_AFUB01000033.1"/>
</dbReference>
<dbReference type="GO" id="GO:0005576">
    <property type="term" value="C:extracellular region"/>
    <property type="evidence" value="ECO:0007669"/>
    <property type="project" value="InterPro"/>
</dbReference>
<dbReference type="PANTHER" id="PTHR48193:SF2">
    <property type="entry name" value="ZINC METALLOPROTEASE ZMPB"/>
    <property type="match status" value="1"/>
</dbReference>
<dbReference type="NCBIfam" id="TIGR01168">
    <property type="entry name" value="YSIRK_signal"/>
    <property type="match status" value="1"/>
</dbReference>
<keyword evidence="5" id="KW-1133">Transmembrane helix</keyword>
<dbReference type="GO" id="GO:0016020">
    <property type="term" value="C:membrane"/>
    <property type="evidence" value="ECO:0007669"/>
    <property type="project" value="InterPro"/>
</dbReference>
<feature type="compositionally biased region" description="Basic and acidic residues" evidence="4">
    <location>
        <begin position="488"/>
        <end position="500"/>
    </location>
</feature>
<reference evidence="7 8" key="1">
    <citation type="submission" date="2011-05" db="EMBL/GenBank/DDBJ databases">
        <authorList>
            <person name="Durkin A.S."/>
            <person name="Radune D."/>
            <person name="Hostetler J."/>
            <person name="Torralba M."/>
            <person name="Gillis M."/>
            <person name="Methe B."/>
            <person name="Sutton G."/>
            <person name="Nelson K.E."/>
        </authorList>
    </citation>
    <scope>NUCLEOTIDE SEQUENCE [LARGE SCALE GENOMIC DNA]</scope>
    <source>
        <strain evidence="7 8">SK95</strain>
    </source>
</reference>
<feature type="region of interest" description="Disordered" evidence="4">
    <location>
        <begin position="327"/>
        <end position="586"/>
    </location>
</feature>
<dbReference type="InterPro" id="IPR053094">
    <property type="entry name" value="Zinc_metalloprotease_ZmpB"/>
</dbReference>
<dbReference type="GO" id="GO:0008270">
    <property type="term" value="F:zinc ion binding"/>
    <property type="evidence" value="ECO:0007669"/>
    <property type="project" value="InterPro"/>
</dbReference>
<comment type="caution">
    <text evidence="7">The sequence shown here is derived from an EMBL/GenBank/DDBJ whole genome shotgun (WGS) entry which is preliminary data.</text>
</comment>
<dbReference type="Proteomes" id="UP000003858">
    <property type="component" value="Unassembled WGS sequence"/>
</dbReference>
<dbReference type="InterPro" id="IPR011098">
    <property type="entry name" value="G5_dom"/>
</dbReference>
<sequence length="2135" mass="238589">MKKRKEQFQKNLKYSIRKLTVGVGPVAIGAFLVGASLLSAGRVQADELAEVNSVHYRYLAEQELTESEKALIHHEVPTEFQDEDIIYVVYRKKATNSQQLPYTGSKEFALAGLGLATASLAVFLVSKKHRRKVLGVLLISSLGVSNFIPFATFAFENKELLSYNQTISASSNEELAKGVIDIEGYEYIGYFKGTDIKVAGFSKRGKLLDQDSLPAYTGKLESKGTQESGKEGDSLVRDSLPAYTEKLESKGTQEAGKEGQSLVQDSLPTYTGELESKGTQEVGKEGDSLIQDSLPAYTGKLESKGTQEVGKEGDSLVQDSLPAYTEKLESKGSQEEGKEGQSLVQDSLPAYTGKLESKGTQEEGKEGQSLVQDSLPVYTGKLESKGTQESGKEGESLVQDSLPAYTEKLESKGTQESGKEGDSLIQDSLSAYTEKLEAKGTQEPDKEGQSLIQDSLPAYTGKHESKGTQEEGKEGQSLVQDSLPAYTEKLEAKGTQEPGKEGQSLIQDSLPAYTEKLESKGTQETGKEGDSLVQDSLLAYTEKLEGKGTQETGKEGQSLIQDSLPTYTGKLGSKGTQEPGKEGDSLVQEDLSEYTVTEETITKDTIAEIDYQTEIIDDPTKYTNEETVVQNGEKGIQVTKTTYKTVEGVETDQVLNTTTTVIKEPVTKKISRGTKPIEGTLVEESLEKIPFKEIVEEDAQLKKGDKVTVQEGKDGQKKVIKTYKIIKGIKTQEAPEILEQVIELAQDRIVKLGTKNFEKPVLTFSRVDIQDLKRSSQIHYNLENPSKAAIKSITLTLKKGDEVVKTMTVSPDNLTATLTDLQYYKDYKLETKMVYDRGEGNEEEILKEEPLRIDLKKVEVKNIKETSLISVDDNGVETDSSFLTSVPSDVRPYYLKIATRDNKVTRLAIDKIEEVTVDGKTLYKVTAKAPDLVQHTDGNQLSEEYIYYFAKQKTHEENVYYDFNELVKAMQANPSGEFKIGADLNAVNVPAAGKSYVTTKFRGKLSSVDGQRYTIHNLERPLLGDTEGAHIHDLNLGKVNIHMPWANRVAPLAAVVKSITINNVKVTGTVVGNNDVSGLINKIDNNGRLTNVAFIGKLHAGGNQGAFLAGIVGENWKGSVEKAYVDAQITGNKAKVAGIAYWSQNGGDNHAVYRDGAIKKSVAKGTIDVREPISAGGVVGSTNALGSVEDTVSMMKVKNGEIFYGSSDIDDDPYWTGDRLNRNFVVTGVSEGKSSYKYSKQQHRIKSISQEEADKKIAALGITAHEYEINEPVVDKLNRLTHREDEYKAIQDYRADRELAYRNIEKLQPFYNKEWIVNQANKLDASSNLVTKEVLSVTGLKNGQFVTDLSAIDQIMIHYADGTKEELAVTAKADSDVKQVKEYEVTNQNIVYTPNMLVKDRAGLIAKAKETLSSVELISPEVRALMDKRNKPQENTDERKNGYIRDLFLEESFDEVKQNLGNLVKQIVENEDHQLNDDEAAQRAFIKKVEDNKANIMMGFAYLNQYYGIKYDGLSIKDIMMFKPDFYGKNVNVLDRLITIGSKENNLKGDQSQDAYSRVIAGATGKGSLHEFLTYNMKLFTNETDMNVWFKKAIEKNAYVVEQPSLNPDFAHKKYRLYEGINNGVHGRMILPLLNLKNSHLFMISTYNTISFSAFEKYGKNTEEAREAFKSEINKRAKEQVNYLDFWSKLAADNVRNKLLKSENSVPTPVWDNHDAPGIGWANRYGHKDGKPDYAPIREFFGRIHKYHGYQYGYGAYAYIFAAPNQQDAVYFVMTELISDFGTSAFTHETTHVNDRMAYYGGWYHREGTDLESFAQGMLQSPSLTNPNGEYGALGLNMAYERQNDGNQIYNYDPNKLKNREEIDHYMKNYNEALMMLDHLEADAVIGKHLDDNSKWFKKMDREWRTNAERNNLKGEPHQWDKLRDLTDNEKKLTITSIDQLVDHNFVTKHGMPGNGRYRSEGFDSAYQTVNMMSGIFGGNTSKSTVGSISFKHNAFRMWGYYGYLNGFIGYASNKYKAEASKENKGLLGDDFIIKKVSDGQFDTLESWKKHWYKEVYDKAQNGFTTIEINGRSISTYAELKSLFDEAVQKDLDSMENPNIKNHYKNTEDLKWKVYKQLLQKSDGFSGDLFAKTSL</sequence>
<dbReference type="eggNOG" id="COG3583">
    <property type="taxonomic scope" value="Bacteria"/>
</dbReference>
<feature type="compositionally biased region" description="Basic and acidic residues" evidence="4">
    <location>
        <begin position="542"/>
        <end position="554"/>
    </location>
</feature>
<feature type="compositionally biased region" description="Basic and acidic residues" evidence="4">
    <location>
        <begin position="220"/>
        <end position="236"/>
    </location>
</feature>
<dbReference type="GO" id="GO:0006508">
    <property type="term" value="P:proteolysis"/>
    <property type="evidence" value="ECO:0007669"/>
    <property type="project" value="UniProtKB-KW"/>
</dbReference>
<dbReference type="eggNOG" id="COG3064">
    <property type="taxonomic scope" value="Bacteria"/>
</dbReference>
<evidence type="ECO:0000256" key="4">
    <source>
        <dbReference type="SAM" id="MobiDB-lite"/>
    </source>
</evidence>
<feature type="compositionally biased region" description="Basic and acidic residues" evidence="4">
    <location>
        <begin position="461"/>
        <end position="474"/>
    </location>
</feature>
<keyword evidence="5" id="KW-0812">Transmembrane</keyword>
<feature type="compositionally biased region" description="Basic and acidic residues" evidence="4">
    <location>
        <begin position="407"/>
        <end position="422"/>
    </location>
</feature>
<evidence type="ECO:0000259" key="6">
    <source>
        <dbReference type="PROSITE" id="PS51109"/>
    </source>
</evidence>
<feature type="compositionally biased region" description="Basic and acidic residues" evidence="4">
    <location>
        <begin position="434"/>
        <end position="448"/>
    </location>
</feature>
<keyword evidence="5" id="KW-0472">Membrane</keyword>
<evidence type="ECO:0000256" key="2">
    <source>
        <dbReference type="ARBA" id="ARBA00022729"/>
    </source>
</evidence>
<feature type="compositionally biased region" description="Basic and acidic residues" evidence="4">
    <location>
        <begin position="382"/>
        <end position="395"/>
    </location>
</feature>
<keyword evidence="3" id="KW-0378">Hydrolase</keyword>
<protein>
    <submittedName>
        <fullName evidence="7">Gram-positive signal peptide protein, YSIRK family</fullName>
    </submittedName>
</protein>
<feature type="transmembrane region" description="Helical" evidence="5">
    <location>
        <begin position="133"/>
        <end position="155"/>
    </location>
</feature>
<dbReference type="InterPro" id="IPR008006">
    <property type="entry name" value="Peptidase_M26_N_dom"/>
</dbReference>
<feature type="compositionally biased region" description="Basic and acidic residues" evidence="4">
    <location>
        <begin position="515"/>
        <end position="530"/>
    </location>
</feature>
<dbReference type="Pfam" id="PF07580">
    <property type="entry name" value="Peptidase_M26_C"/>
    <property type="match status" value="1"/>
</dbReference>
<name>F9LWS4_STROR</name>
<gene>
    <name evidence="7" type="ORF">HMPREF9965_1883</name>
</gene>
<evidence type="ECO:0000256" key="1">
    <source>
        <dbReference type="ARBA" id="ARBA00022670"/>
    </source>
</evidence>
<proteinExistence type="predicted"/>
<feature type="compositionally biased region" description="Basic and acidic residues" evidence="4">
    <location>
        <begin position="327"/>
        <end position="339"/>
    </location>
</feature>
<keyword evidence="1" id="KW-0645">Protease</keyword>
<evidence type="ECO:0000313" key="7">
    <source>
        <dbReference type="EMBL" id="EGU66373.1"/>
    </source>
</evidence>
<dbReference type="InterPro" id="IPR005877">
    <property type="entry name" value="YSIRK_signal_dom"/>
</dbReference>
<dbReference type="Gene3D" id="2.20.230.10">
    <property type="entry name" value="Resuscitation-promoting factor rpfb"/>
    <property type="match status" value="2"/>
</dbReference>
<dbReference type="PANTHER" id="PTHR48193">
    <property type="entry name" value="ZINC METALLOPROTEASE ZMPB-RELATED"/>
    <property type="match status" value="1"/>
</dbReference>
<evidence type="ECO:0000313" key="8">
    <source>
        <dbReference type="Proteomes" id="UP000003858"/>
    </source>
</evidence>
<dbReference type="PATRIC" id="fig|1000588.3.peg.847"/>
<dbReference type="InterPro" id="IPR011505">
    <property type="entry name" value="Peptidase_M26_C_dom"/>
</dbReference>
<organism evidence="7 8">
    <name type="scientific">Streptococcus mitis bv. 2 str. SK95</name>
    <dbReference type="NCBI Taxonomy" id="1000588"/>
    <lineage>
        <taxon>Bacteria</taxon>
        <taxon>Bacillati</taxon>
        <taxon>Bacillota</taxon>
        <taxon>Bacilli</taxon>
        <taxon>Lactobacillales</taxon>
        <taxon>Streptococcaceae</taxon>
        <taxon>Streptococcus</taxon>
    </lineage>
</organism>